<dbReference type="HOGENOM" id="CLU_006714_2_2_1"/>
<dbReference type="OMA" id="KKQGMLG"/>
<evidence type="ECO:0000256" key="3">
    <source>
        <dbReference type="ARBA" id="ARBA00007185"/>
    </source>
</evidence>
<evidence type="ECO:0000256" key="6">
    <source>
        <dbReference type="ARBA" id="ARBA00022723"/>
    </source>
</evidence>
<dbReference type="Gene3D" id="3.40.1060.10">
    <property type="entry name" value="Aconitase, Domain 2"/>
    <property type="match status" value="1"/>
</dbReference>
<dbReference type="Proteomes" id="UP000002624">
    <property type="component" value="Unassembled WGS sequence"/>
</dbReference>
<evidence type="ECO:0000256" key="5">
    <source>
        <dbReference type="ARBA" id="ARBA00022532"/>
    </source>
</evidence>
<dbReference type="InterPro" id="IPR000573">
    <property type="entry name" value="AconitaseA/IPMdHydase_ssu_swvl"/>
</dbReference>
<dbReference type="EC" id="4.2.1.-" evidence="13"/>
<dbReference type="FunFam" id="3.40.1060.10:FF:000001">
    <property type="entry name" value="Aconitate hydratase, mitochondrial"/>
    <property type="match status" value="1"/>
</dbReference>
<keyword evidence="9 13" id="KW-0411">Iron-sulfur</keyword>
<dbReference type="VEuPathDB" id="FungiDB:HCDG_02121"/>
<dbReference type="SUPFAM" id="SSF53732">
    <property type="entry name" value="Aconitase iron-sulfur domain"/>
    <property type="match status" value="1"/>
</dbReference>
<dbReference type="PROSITE" id="PS00450">
    <property type="entry name" value="ACONITASE_1"/>
    <property type="match status" value="1"/>
</dbReference>
<dbReference type="NCBIfam" id="TIGR01340">
    <property type="entry name" value="aconitase_mito"/>
    <property type="match status" value="1"/>
</dbReference>
<keyword evidence="11 13" id="KW-0456">Lyase</keyword>
<comment type="similarity">
    <text evidence="3 13">Belongs to the aconitase/IPM isomerase family.</text>
</comment>
<keyword evidence="10 13" id="KW-0496">Mitochondrion</keyword>
<dbReference type="PANTHER" id="PTHR43160:SF3">
    <property type="entry name" value="ACONITATE HYDRATASE, MITOCHONDRIAL"/>
    <property type="match status" value="1"/>
</dbReference>
<dbReference type="InterPro" id="IPR015932">
    <property type="entry name" value="Aconitase_dom2"/>
</dbReference>
<evidence type="ECO:0000256" key="12">
    <source>
        <dbReference type="ARBA" id="ARBA00023501"/>
    </source>
</evidence>
<dbReference type="eggNOG" id="KOG0453">
    <property type="taxonomic scope" value="Eukaryota"/>
</dbReference>
<dbReference type="GO" id="GO:0003994">
    <property type="term" value="F:aconitate hydratase activity"/>
    <property type="evidence" value="ECO:0007669"/>
    <property type="project" value="UniProtKB-EC"/>
</dbReference>
<dbReference type="EMBL" id="GG692420">
    <property type="protein sequence ID" value="EER44091.1"/>
    <property type="molecule type" value="Genomic_DNA"/>
</dbReference>
<comment type="subcellular location">
    <subcellularLocation>
        <location evidence="1 13">Mitochondrion</location>
    </subcellularLocation>
</comment>
<evidence type="ECO:0000313" key="17">
    <source>
        <dbReference type="Proteomes" id="UP000002624"/>
    </source>
</evidence>
<dbReference type="InterPro" id="IPR015928">
    <property type="entry name" value="Aconitase/3IPM_dehydase_swvl"/>
</dbReference>
<dbReference type="FunFam" id="3.30.499.10:FF:000004">
    <property type="entry name" value="Aconitate hydratase, mitochondrial"/>
    <property type="match status" value="1"/>
</dbReference>
<dbReference type="InterPro" id="IPR018136">
    <property type="entry name" value="Aconitase_4Fe-4S_BS"/>
</dbReference>
<evidence type="ECO:0000256" key="10">
    <source>
        <dbReference type="ARBA" id="ARBA00023128"/>
    </source>
</evidence>
<keyword evidence="5" id="KW-0816">Tricarboxylic acid cycle</keyword>
<keyword evidence="7 13" id="KW-0809">Transit peptide</keyword>
<dbReference type="PRINTS" id="PR00415">
    <property type="entry name" value="ACONITASE"/>
</dbReference>
<dbReference type="GO" id="GO:0005829">
    <property type="term" value="C:cytosol"/>
    <property type="evidence" value="ECO:0007669"/>
    <property type="project" value="TreeGrafter"/>
</dbReference>
<dbReference type="GO" id="GO:0006099">
    <property type="term" value="P:tricarboxylic acid cycle"/>
    <property type="evidence" value="ECO:0007669"/>
    <property type="project" value="UniProtKB-KW"/>
</dbReference>
<dbReference type="FunFam" id="3.30.499.10:FF:000003">
    <property type="entry name" value="Aconitate hydratase, mitochondrial"/>
    <property type="match status" value="1"/>
</dbReference>
<evidence type="ECO:0000256" key="8">
    <source>
        <dbReference type="ARBA" id="ARBA00023004"/>
    </source>
</evidence>
<dbReference type="InterPro" id="IPR050926">
    <property type="entry name" value="Aconitase/IPM_isomerase"/>
</dbReference>
<proteinExistence type="inferred from homology"/>
<dbReference type="Gene3D" id="3.20.19.10">
    <property type="entry name" value="Aconitase, domain 4"/>
    <property type="match status" value="1"/>
</dbReference>
<evidence type="ECO:0000256" key="13">
    <source>
        <dbReference type="RuleBase" id="RU362107"/>
    </source>
</evidence>
<dbReference type="CDD" id="cd01584">
    <property type="entry name" value="AcnA_Mitochondrial"/>
    <property type="match status" value="1"/>
</dbReference>
<dbReference type="InterPro" id="IPR015931">
    <property type="entry name" value="Acnase/IPM_dHydase_lsu_aba_1/3"/>
</dbReference>
<evidence type="ECO:0000259" key="15">
    <source>
        <dbReference type="Pfam" id="PF00694"/>
    </source>
</evidence>
<name>C6H6S0_AJECH</name>
<gene>
    <name evidence="16" type="ORF">HCDG_02121</name>
</gene>
<dbReference type="Gene3D" id="3.30.499.10">
    <property type="entry name" value="Aconitase, domain 3"/>
    <property type="match status" value="2"/>
</dbReference>
<dbReference type="PANTHER" id="PTHR43160">
    <property type="entry name" value="ACONITATE HYDRATASE B"/>
    <property type="match status" value="1"/>
</dbReference>
<evidence type="ECO:0000256" key="2">
    <source>
        <dbReference type="ARBA" id="ARBA00004717"/>
    </source>
</evidence>
<dbReference type="STRING" id="544712.C6H6S0"/>
<feature type="domain" description="Aconitase A/isopropylmalate dehydratase small subunit swivel" evidence="15">
    <location>
        <begin position="582"/>
        <end position="663"/>
    </location>
</feature>
<sequence length="731" mass="79453">MISTRIGRLGALASKSRTLLGVRGLATVSDSPLDKKVEMCNHEKSMFQGAPAVLLGQFAEVQFYSGLIGRSNFYGFSRSAPVEPNGLLTKLSAPYRKMAENLDIVRSRLNRPLTYAEKIMYSHLDDPHGQDIQRGKSYLKLRPDRVACQDATAQMAILQFMSAGMPSVATPTTVHCDHLIEAQLGGEKDLARANEINKEVYDFLASSCAKYNIGFWKPGSGIIHQILLENYAFPGGLMIGTDSHTPNGGGLGMAAIGVGGADAVDVMAGLPWELKAPNVIGVKLTGQLSGWTAPKDIILKVAGILTVKGGTGAIIEYHGPGVESLSCTGMGTICNMGAEIGATTSVFPFNDRMYDYLKATRRQHIGDFARSYAHGLREDEGAEYDQLIEINLSELEPHINGPFTPDLATPISKFKDAVKEHGWPEELKVGLIGSCTNSSYEDMSRAASIAQDALDHGIKAKSLFTVTPGSEQIRATIERDGQLQTLEEFGGVILANACGPCIGQWDRRDVKKGEANSIISSYNRNFTGRNDANPATHAFVTSPDLVVAMTIAGTLNFNPLTDTLKGKDGKEFKLKGTNWCRPPVKNFKTGEYGPVPATARDYKARGIPWVVIGDWNYGEGSSREHAALEPRHLGGLAIITRSFARIHETNLKKQGMLPLTFTDPADYDKIQPNDIVDLMCTELAVGKPMTLRVHPKDGKSFDISLSHTFNESQIQWFKDGSALNTMAKQRA</sequence>
<organism evidence="16 17">
    <name type="scientific">Ajellomyces capsulatus (strain H143)</name>
    <name type="common">Darling's disease fungus</name>
    <name type="synonym">Histoplasma capsulatum</name>
    <dbReference type="NCBI Taxonomy" id="544712"/>
    <lineage>
        <taxon>Eukaryota</taxon>
        <taxon>Fungi</taxon>
        <taxon>Dikarya</taxon>
        <taxon>Ascomycota</taxon>
        <taxon>Pezizomycotina</taxon>
        <taxon>Eurotiomycetes</taxon>
        <taxon>Eurotiomycetidae</taxon>
        <taxon>Onygenales</taxon>
        <taxon>Ajellomycetaceae</taxon>
        <taxon>Histoplasma</taxon>
    </lineage>
</organism>
<evidence type="ECO:0000256" key="7">
    <source>
        <dbReference type="ARBA" id="ARBA00022946"/>
    </source>
</evidence>
<feature type="domain" description="Aconitase/3-isopropylmalate dehydratase large subunit alpha/beta/alpha" evidence="14">
    <location>
        <begin position="117"/>
        <end position="553"/>
    </location>
</feature>
<dbReference type="InterPro" id="IPR006248">
    <property type="entry name" value="Aconitase_mito-like"/>
</dbReference>
<accession>C6H6S0</accession>
<evidence type="ECO:0000256" key="9">
    <source>
        <dbReference type="ARBA" id="ARBA00023014"/>
    </source>
</evidence>
<dbReference type="GO" id="GO:0051539">
    <property type="term" value="F:4 iron, 4 sulfur cluster binding"/>
    <property type="evidence" value="ECO:0007669"/>
    <property type="project" value="UniProtKB-UniRule"/>
</dbReference>
<comment type="pathway">
    <text evidence="2">Carbohydrate metabolism; tricarboxylic acid cycle; isocitrate from oxaloacetate: step 2/2.</text>
</comment>
<evidence type="ECO:0000256" key="1">
    <source>
        <dbReference type="ARBA" id="ARBA00004173"/>
    </source>
</evidence>
<evidence type="ECO:0000259" key="14">
    <source>
        <dbReference type="Pfam" id="PF00330"/>
    </source>
</evidence>
<reference evidence="17" key="1">
    <citation type="submission" date="2009-05" db="EMBL/GenBank/DDBJ databases">
        <title>The genome sequence of Ajellomyces capsulatus strain H143.</title>
        <authorList>
            <person name="Champion M."/>
            <person name="Cuomo C.A."/>
            <person name="Ma L.-J."/>
            <person name="Henn M.R."/>
            <person name="Sil A."/>
            <person name="Goldman B."/>
            <person name="Young S.K."/>
            <person name="Kodira C.D."/>
            <person name="Zeng Q."/>
            <person name="Koehrsen M."/>
            <person name="Alvarado L."/>
            <person name="Berlin A.M."/>
            <person name="Borenstein D."/>
            <person name="Chen Z."/>
            <person name="Engels R."/>
            <person name="Freedman E."/>
            <person name="Gellesch M."/>
            <person name="Goldberg J."/>
            <person name="Griggs A."/>
            <person name="Gujja S."/>
            <person name="Heiman D.I."/>
            <person name="Hepburn T.A."/>
            <person name="Howarth C."/>
            <person name="Jen D."/>
            <person name="Larson L."/>
            <person name="Lewis B."/>
            <person name="Mehta T."/>
            <person name="Park D."/>
            <person name="Pearson M."/>
            <person name="Roberts A."/>
            <person name="Saif S."/>
            <person name="Shea T.D."/>
            <person name="Shenoy N."/>
            <person name="Sisk P."/>
            <person name="Stolte C."/>
            <person name="Sykes S."/>
            <person name="Walk T."/>
            <person name="White J."/>
            <person name="Yandava C."/>
            <person name="Klein B."/>
            <person name="McEwen J.G."/>
            <person name="Puccia R."/>
            <person name="Goldman G.H."/>
            <person name="Felipe M.S."/>
            <person name="Nino-Vega G."/>
            <person name="San-Blas G."/>
            <person name="Taylor J.W."/>
            <person name="Mendoza L."/>
            <person name="Galagan J.E."/>
            <person name="Nusbaum C."/>
            <person name="Birren B.W."/>
        </authorList>
    </citation>
    <scope>NUCLEOTIDE SEQUENCE [LARGE SCALE GENOMIC DNA]</scope>
    <source>
        <strain evidence="17">H143</strain>
    </source>
</reference>
<protein>
    <recommendedName>
        <fullName evidence="4 13">Aconitate hydratase, mitochondrial</fullName>
        <shortName evidence="13">Aconitase</shortName>
        <ecNumber evidence="13">4.2.1.-</ecNumber>
    </recommendedName>
</protein>
<dbReference type="GO" id="GO:0046872">
    <property type="term" value="F:metal ion binding"/>
    <property type="evidence" value="ECO:0007669"/>
    <property type="project" value="UniProtKB-UniRule"/>
</dbReference>
<dbReference type="InterPro" id="IPR036008">
    <property type="entry name" value="Aconitase_4Fe-4S_dom"/>
</dbReference>
<evidence type="ECO:0000313" key="16">
    <source>
        <dbReference type="EMBL" id="EER44091.1"/>
    </source>
</evidence>
<dbReference type="OrthoDB" id="2224430at2759"/>
<comment type="catalytic activity">
    <reaction evidence="12">
        <text>citrate = D-threo-isocitrate</text>
        <dbReference type="Rhea" id="RHEA:10336"/>
        <dbReference type="ChEBI" id="CHEBI:15562"/>
        <dbReference type="ChEBI" id="CHEBI:16947"/>
        <dbReference type="EC" id="4.2.1.3"/>
    </reaction>
</comment>
<dbReference type="InterPro" id="IPR001030">
    <property type="entry name" value="Acoase/IPM_deHydtase_lsu_aba"/>
</dbReference>
<dbReference type="PROSITE" id="PS01244">
    <property type="entry name" value="ACONITASE_2"/>
    <property type="match status" value="1"/>
</dbReference>
<evidence type="ECO:0000256" key="4">
    <source>
        <dbReference type="ARBA" id="ARBA00015940"/>
    </source>
</evidence>
<dbReference type="Pfam" id="PF00694">
    <property type="entry name" value="Aconitase_C"/>
    <property type="match status" value="1"/>
</dbReference>
<evidence type="ECO:0000256" key="11">
    <source>
        <dbReference type="ARBA" id="ARBA00023239"/>
    </source>
</evidence>
<dbReference type="SUPFAM" id="SSF52016">
    <property type="entry name" value="LeuD/IlvD-like"/>
    <property type="match status" value="1"/>
</dbReference>
<comment type="cofactor">
    <cofactor evidence="13">
        <name>[4Fe-4S] cluster</name>
        <dbReference type="ChEBI" id="CHEBI:49883"/>
    </cofactor>
    <text evidence="13">Binds 1 [4Fe-4S] cluster per subunit.</text>
</comment>
<dbReference type="GO" id="GO:0005739">
    <property type="term" value="C:mitochondrion"/>
    <property type="evidence" value="ECO:0007669"/>
    <property type="project" value="UniProtKB-SubCell"/>
</dbReference>
<keyword evidence="6 13" id="KW-0479">Metal-binding</keyword>
<dbReference type="Pfam" id="PF00330">
    <property type="entry name" value="Aconitase"/>
    <property type="match status" value="1"/>
</dbReference>
<dbReference type="AlphaFoldDB" id="C6H6S0"/>
<keyword evidence="8 13" id="KW-0408">Iron</keyword>